<comment type="caution">
    <text evidence="10">The sequence shown here is derived from an EMBL/GenBank/DDBJ whole genome shotgun (WGS) entry which is preliminary data.</text>
</comment>
<dbReference type="AlphaFoldDB" id="A0A3M9MSS8"/>
<dbReference type="SMART" id="SM00965">
    <property type="entry name" value="STN"/>
    <property type="match status" value="1"/>
</dbReference>
<dbReference type="SUPFAM" id="SSF49464">
    <property type="entry name" value="Carboxypeptidase regulatory domain-like"/>
    <property type="match status" value="1"/>
</dbReference>
<keyword evidence="2 7" id="KW-0813">Transport</keyword>
<dbReference type="Pfam" id="PF07715">
    <property type="entry name" value="Plug"/>
    <property type="match status" value="1"/>
</dbReference>
<keyword evidence="10" id="KW-0675">Receptor</keyword>
<evidence type="ECO:0000256" key="2">
    <source>
        <dbReference type="ARBA" id="ARBA00022448"/>
    </source>
</evidence>
<dbReference type="InterPro" id="IPR011662">
    <property type="entry name" value="Secretin/TonB_short_N"/>
</dbReference>
<evidence type="ECO:0000256" key="1">
    <source>
        <dbReference type="ARBA" id="ARBA00004571"/>
    </source>
</evidence>
<dbReference type="Gene3D" id="2.40.170.20">
    <property type="entry name" value="TonB-dependent receptor, beta-barrel domain"/>
    <property type="match status" value="1"/>
</dbReference>
<dbReference type="PROSITE" id="PS52016">
    <property type="entry name" value="TONB_DEPENDENT_REC_3"/>
    <property type="match status" value="1"/>
</dbReference>
<evidence type="ECO:0000256" key="5">
    <source>
        <dbReference type="ARBA" id="ARBA00023136"/>
    </source>
</evidence>
<keyword evidence="8" id="KW-0732">Signal</keyword>
<keyword evidence="5 7" id="KW-0472">Membrane</keyword>
<comment type="similarity">
    <text evidence="7">Belongs to the TonB-dependent receptor family.</text>
</comment>
<dbReference type="EMBL" id="RJJE01000017">
    <property type="protein sequence ID" value="RNI27963.1"/>
    <property type="molecule type" value="Genomic_DNA"/>
</dbReference>
<feature type="chain" id="PRO_5017985698" evidence="8">
    <location>
        <begin position="24"/>
        <end position="925"/>
    </location>
</feature>
<evidence type="ECO:0000256" key="7">
    <source>
        <dbReference type="PROSITE-ProRule" id="PRU01360"/>
    </source>
</evidence>
<evidence type="ECO:0000259" key="9">
    <source>
        <dbReference type="SMART" id="SM00965"/>
    </source>
</evidence>
<dbReference type="Pfam" id="PF13715">
    <property type="entry name" value="CarbopepD_reg_2"/>
    <property type="match status" value="1"/>
</dbReference>
<comment type="subcellular location">
    <subcellularLocation>
        <location evidence="1 7">Cell outer membrane</location>
        <topology evidence="1 7">Multi-pass membrane protein</topology>
    </subcellularLocation>
</comment>
<proteinExistence type="inferred from homology"/>
<name>A0A3M9MSS8_9BACT</name>
<dbReference type="Proteomes" id="UP000271010">
    <property type="component" value="Unassembled WGS sequence"/>
</dbReference>
<evidence type="ECO:0000256" key="3">
    <source>
        <dbReference type="ARBA" id="ARBA00022452"/>
    </source>
</evidence>
<dbReference type="InterPro" id="IPR008969">
    <property type="entry name" value="CarboxyPept-like_regulatory"/>
</dbReference>
<evidence type="ECO:0000313" key="10">
    <source>
        <dbReference type="EMBL" id="RNI27963.1"/>
    </source>
</evidence>
<evidence type="ECO:0000256" key="6">
    <source>
        <dbReference type="ARBA" id="ARBA00023237"/>
    </source>
</evidence>
<dbReference type="Gene3D" id="2.170.130.10">
    <property type="entry name" value="TonB-dependent receptor, plug domain"/>
    <property type="match status" value="1"/>
</dbReference>
<feature type="domain" description="Secretin/TonB short N-terminal" evidence="9">
    <location>
        <begin position="51"/>
        <end position="103"/>
    </location>
</feature>
<protein>
    <submittedName>
        <fullName evidence="10">TonB-dependent receptor</fullName>
    </submittedName>
</protein>
<dbReference type="InterPro" id="IPR036942">
    <property type="entry name" value="Beta-barrel_TonB_sf"/>
</dbReference>
<keyword evidence="11" id="KW-1185">Reference proteome</keyword>
<dbReference type="SUPFAM" id="SSF56935">
    <property type="entry name" value="Porins"/>
    <property type="match status" value="1"/>
</dbReference>
<evidence type="ECO:0000313" key="11">
    <source>
        <dbReference type="Proteomes" id="UP000271010"/>
    </source>
</evidence>
<dbReference type="InterPro" id="IPR012910">
    <property type="entry name" value="Plug_dom"/>
</dbReference>
<evidence type="ECO:0000256" key="4">
    <source>
        <dbReference type="ARBA" id="ARBA00022692"/>
    </source>
</evidence>
<keyword evidence="3 7" id="KW-1134">Transmembrane beta strand</keyword>
<dbReference type="InterPro" id="IPR037066">
    <property type="entry name" value="Plug_dom_sf"/>
</dbReference>
<dbReference type="Gene3D" id="2.60.40.1120">
    <property type="entry name" value="Carboxypeptidase-like, regulatory domain"/>
    <property type="match status" value="1"/>
</dbReference>
<keyword evidence="4 7" id="KW-0812">Transmembrane</keyword>
<feature type="signal peptide" evidence="8">
    <location>
        <begin position="1"/>
        <end position="23"/>
    </location>
</feature>
<gene>
    <name evidence="10" type="ORF">EFA69_17915</name>
</gene>
<dbReference type="OrthoDB" id="9758870at2"/>
<sequence length="925" mass="103068">MRNFLLFIFCIQFFLFSSKASLAQRSGSVTLQVNNSSIEEFVQQIESKTPFRFFYDPHQLADIRITLQINEQPIASVLEQAFKGTNIQFAIDPQQNVFLVRGKEIATTLPPDLFPAPAGLVDKAKSVARQQLPLEPGKTAFIAAQENKVYVIGVKGLNQEARATISGFVKEAGTVKPLIGATIFHQTTGAGTATDGNGYFTLTLPKGPQALTIRSLGMKDAKRQVILFSNGSLDIALFPANTALKEVLVQAEEESNIKKLQMGMEKLDVSTIKQVPTVFGEADVLRVILTLPGVKSVGEATTGFNVRGGATDQNLILFNDATLYNPSHFFGFFSAFNPEIIKDVELYKSSIPAKYGGRVSSVLNINSREGNKVKIAGSAGIGLLTSRLNLEGPLMKDKSSFLFGTRTTYSNWLLKLLPNDSGYKGSKASFYDVNLHLNHQFNENNRLAVTSYWSKDASNLNTDTLFSYSNRNLSLKWSHAFSSKFFGNFTVGQDHYHYENYSQANPITAYKLAFSLNQANLKADFTYELHPKHTLSLGAGAVYYNLKPGTYRPMGTESLVLPVEIEQEKALESALYIEDNFAVNHRLSFSLGLRFSVFNYLGAQSIDTYAAKLPKDEFSKTGTKTFGENEVVQTYSNPEVRMSGRYAFTENFSVKAGYNTLRQNIHMLSNTTAIAPTDIWKLSDPNIKPQLSQQLSLGLYQNLFSNQLELSAETYYKKLKNYLDYKSGAVLVMNPHIETDVVSTHGKAYGVELMVKKAAGNFNGWVSYTYSRIFLQMNDATQGPLINKGEFYPAAYDKPHDVTFVGNQKISRRFSVSLNMTYSTGRPVTIPIGRFTYGGSQKTLYSGRNDYRIPDYFRTDLSLNIEGNHKLKQLTHNSWTLGVYNITGRKNPYSVYFTSDKGVVKGYKLSVFGAAIPFVNFNIRF</sequence>
<reference evidence="10 11" key="1">
    <citation type="submission" date="2018-11" db="EMBL/GenBank/DDBJ databases">
        <title>Rufibacter latericius sp. nov., isolated from water in Baiyang Lake.</title>
        <authorList>
            <person name="Yang Y."/>
        </authorList>
    </citation>
    <scope>NUCLEOTIDE SEQUENCE [LARGE SCALE GENOMIC DNA]</scope>
    <source>
        <strain evidence="10 11">MCC P1</strain>
    </source>
</reference>
<accession>A0A3M9MSS8</accession>
<evidence type="ECO:0000256" key="8">
    <source>
        <dbReference type="SAM" id="SignalP"/>
    </source>
</evidence>
<dbReference type="GO" id="GO:0009279">
    <property type="term" value="C:cell outer membrane"/>
    <property type="evidence" value="ECO:0007669"/>
    <property type="project" value="UniProtKB-SubCell"/>
</dbReference>
<organism evidence="10 11">
    <name type="scientific">Rufibacter immobilis</name>
    <dbReference type="NCBI Taxonomy" id="1348778"/>
    <lineage>
        <taxon>Bacteria</taxon>
        <taxon>Pseudomonadati</taxon>
        <taxon>Bacteroidota</taxon>
        <taxon>Cytophagia</taxon>
        <taxon>Cytophagales</taxon>
        <taxon>Hymenobacteraceae</taxon>
        <taxon>Rufibacter</taxon>
    </lineage>
</organism>
<keyword evidence="6 7" id="KW-0998">Cell outer membrane</keyword>
<dbReference type="InterPro" id="IPR039426">
    <property type="entry name" value="TonB-dep_rcpt-like"/>
</dbReference>